<organism evidence="4">
    <name type="scientific">Colletotrichum fructicola (strain Nara gc5)</name>
    <name type="common">Anthracnose fungus</name>
    <name type="synonym">Colletotrichum gloeosporioides (strain Nara gc5)</name>
    <dbReference type="NCBI Taxonomy" id="1213859"/>
    <lineage>
        <taxon>Eukaryota</taxon>
        <taxon>Fungi</taxon>
        <taxon>Dikarya</taxon>
        <taxon>Ascomycota</taxon>
        <taxon>Pezizomycotina</taxon>
        <taxon>Sordariomycetes</taxon>
        <taxon>Hypocreomycetidae</taxon>
        <taxon>Glomerellales</taxon>
        <taxon>Glomerellaceae</taxon>
        <taxon>Colletotrichum</taxon>
        <taxon>Colletotrichum gloeosporioides species complex</taxon>
    </lineage>
</organism>
<name>L2GC61_COLFN</name>
<proteinExistence type="predicted"/>
<dbReference type="InParanoid" id="L2GC61"/>
<protein>
    <submittedName>
        <fullName evidence="5">Anthranilate N-benzoyltransferase protein 1</fullName>
    </submittedName>
    <submittedName>
        <fullName evidence="4">Bahd family acyltransferase</fullName>
    </submittedName>
</protein>
<dbReference type="GeneID" id="43620902"/>
<evidence type="ECO:0000256" key="2">
    <source>
        <dbReference type="ARBA" id="ARBA00023315"/>
    </source>
</evidence>
<dbReference type="InterPro" id="IPR050317">
    <property type="entry name" value="Plant_Fungal_Acyltransferase"/>
</dbReference>
<keyword evidence="2 4" id="KW-0012">Acyltransferase</keyword>
<dbReference type="EMBL" id="ANPB02000001">
    <property type="protein sequence ID" value="KAF4492549.1"/>
    <property type="molecule type" value="Genomic_DNA"/>
</dbReference>
<dbReference type="GO" id="GO:0016747">
    <property type="term" value="F:acyltransferase activity, transferring groups other than amino-acyl groups"/>
    <property type="evidence" value="ECO:0007669"/>
    <property type="project" value="TreeGrafter"/>
</dbReference>
<dbReference type="EMBL" id="KB020560">
    <property type="protein sequence ID" value="ELA35628.1"/>
    <property type="molecule type" value="Genomic_DNA"/>
</dbReference>
<dbReference type="STRING" id="1213859.L2GC61"/>
<dbReference type="OrthoDB" id="444127at2759"/>
<reference evidence="5 6" key="2">
    <citation type="submission" date="2012-08" db="EMBL/GenBank/DDBJ databases">
        <authorList>
            <person name="Gan P.H.P."/>
            <person name="Ikeda K."/>
            <person name="Irieda H."/>
            <person name="Narusaka M."/>
            <person name="O'Connell R.J."/>
            <person name="Narusaka Y."/>
            <person name="Takano Y."/>
            <person name="Kubo Y."/>
            <person name="Shirasu K."/>
        </authorList>
    </citation>
    <scope>NUCLEOTIDE SEQUENCE [LARGE SCALE GENOMIC DNA]</scope>
    <source>
        <strain evidence="5 6">Nara gc5</strain>
    </source>
</reference>
<dbReference type="SUPFAM" id="SSF52777">
    <property type="entry name" value="CoA-dependent acyltransferases"/>
    <property type="match status" value="1"/>
</dbReference>
<evidence type="ECO:0000313" key="5">
    <source>
        <dbReference type="EMBL" id="KAF4492549.1"/>
    </source>
</evidence>
<gene>
    <name evidence="5" type="primary">HCBT1</name>
    <name evidence="4" type="ORF">CGGC5_4664</name>
    <name evidence="5" type="ORF">CGGC5_v000332</name>
</gene>
<reference evidence="4" key="1">
    <citation type="submission" date="2012-08" db="EMBL/GenBank/DDBJ databases">
        <title>Genome analysis of Colletotrichum orbiculare and Colletotrichum fructicola.</title>
        <authorList>
            <person name="Gan P.H.P."/>
            <person name="Ikeda K."/>
            <person name="Irieda H."/>
            <person name="Narusaka M."/>
            <person name="O'Connell R.J."/>
            <person name="Narusaka Y."/>
            <person name="Takano Y."/>
            <person name="Kubo Y."/>
            <person name="Shirasu K."/>
        </authorList>
    </citation>
    <scope>NUCLEOTIDE SEQUENCE</scope>
    <source>
        <strain evidence="4">Nara gc5</strain>
    </source>
</reference>
<dbReference type="InterPro" id="IPR023213">
    <property type="entry name" value="CAT-like_dom_sf"/>
</dbReference>
<dbReference type="AlphaFoldDB" id="L2GC61"/>
<dbReference type="HOGENOM" id="CLU_026869_0_0_1"/>
<evidence type="ECO:0000313" key="4">
    <source>
        <dbReference type="EMBL" id="ELA35628.1"/>
    </source>
</evidence>
<dbReference type="RefSeq" id="XP_031884124.1">
    <property type="nucleotide sequence ID" value="XM_032036915.1"/>
</dbReference>
<evidence type="ECO:0000256" key="1">
    <source>
        <dbReference type="ARBA" id="ARBA00022679"/>
    </source>
</evidence>
<evidence type="ECO:0000313" key="6">
    <source>
        <dbReference type="Proteomes" id="UP000011096"/>
    </source>
</evidence>
<accession>L2GC61</accession>
<feature type="region of interest" description="Disordered" evidence="3">
    <location>
        <begin position="461"/>
        <end position="480"/>
    </location>
</feature>
<dbReference type="PANTHER" id="PTHR31642:SF11">
    <property type="entry name" value="SHIKIMATE O-HYDROXYCINNAMOYLTRANSFERASE"/>
    <property type="match status" value="1"/>
</dbReference>
<dbReference type="Gene3D" id="3.30.559.10">
    <property type="entry name" value="Chloramphenicol acetyltransferase-like domain"/>
    <property type="match status" value="2"/>
</dbReference>
<keyword evidence="1 4" id="KW-0808">Transferase</keyword>
<dbReference type="PANTHER" id="PTHR31642">
    <property type="entry name" value="TRICHOTHECENE 3-O-ACETYLTRANSFERASE"/>
    <property type="match status" value="1"/>
</dbReference>
<reference evidence="5 6" key="3">
    <citation type="submission" date="2020-04" db="EMBL/GenBank/DDBJ databases">
        <title>Genome sequencing and assembly of multiple isolates from the Colletotrichum gloeosporioides species complex.</title>
        <authorList>
            <person name="Gan P."/>
            <person name="Shirasu K."/>
        </authorList>
    </citation>
    <scope>NUCLEOTIDE SEQUENCE [LARGE SCALE GENOMIC DNA]</scope>
    <source>
        <strain evidence="5 6">Nara gc5</strain>
    </source>
</reference>
<dbReference type="Pfam" id="PF02458">
    <property type="entry name" value="Transferase"/>
    <property type="match status" value="1"/>
</dbReference>
<dbReference type="Proteomes" id="UP000011096">
    <property type="component" value="Unassembled WGS sequence"/>
</dbReference>
<keyword evidence="6" id="KW-1185">Reference proteome</keyword>
<evidence type="ECO:0000256" key="3">
    <source>
        <dbReference type="SAM" id="MobiDB-lite"/>
    </source>
</evidence>
<sequence length="510" mass="55632">MTIPVVSVVSVVELYNPEAESTLGSRMLLGPIDHMVFPTVPTNVVFVYERPKSSPANSFMTAQALQLSLTRLLTHYPHLTGRFQLNKSSNTFEIGNFSKGVVFLQAECDAILTDIAAQSRSGRIIVENLPGSGNALMPPFEATIEGICRDPILAVQHTRFACGGVALGIRLHHMVCDAGGFFQFVRDWATIHQSSSPPSPPDLNYYLSAPDAMSAEERRAALDGAALDGNPLFWYAQDQKPEPVPVDAPSAVPADGDPIVGHTLHFSSEHLTLLKKKATNPSGQGWVSAFESVSAYLCQTIYTARLRLLDMQGVSSSSAASQLRQGFWGSIDTRDPSRLGLGSRYFGNASLSILTRIDHAILADGELWQVAEVIHNLVRSMNKTNMENITNWFAAQPDKSRLKMDFDFGTGNFVVSQWSRHEMYSGVDFETDVDGNSVGPALVAPPFTEVSLMDGLALMVSSPPEEARESNEDGAPSTSTAPRAIDAIFSVSEPVWKLLVEEEAFRKYMC</sequence>